<keyword evidence="3" id="KW-1185">Reference proteome</keyword>
<feature type="signal peptide" evidence="1">
    <location>
        <begin position="1"/>
        <end position="20"/>
    </location>
</feature>
<keyword evidence="1" id="KW-0732">Signal</keyword>
<dbReference type="Proteomes" id="UP000186513">
    <property type="component" value="Unassembled WGS sequence"/>
</dbReference>
<evidence type="ECO:0000313" key="2">
    <source>
        <dbReference type="EMBL" id="SFZ79301.1"/>
    </source>
</evidence>
<accession>A0A1K2HRG6</accession>
<gene>
    <name evidence="2" type="ORF">SAMN02745887_03489</name>
</gene>
<sequence>MRFLHIQTILSLALVLTAHAESNVKLDASRVDITLPSYMHAKESRSEKYSAYEKTKCLEVFATSNKRFVGDFCISEDVHFLRDMGVIERNVDVNALPNMNEQRSSLVFASPMSQYEMKPLLENDSRIQASIVDCDIGSGKIYRPTATCHVAVSSISNNRFIYSYFFVKNNLNKKQLVRVSDIKKIWLNLKKQAAEANALNAK</sequence>
<evidence type="ECO:0000313" key="3">
    <source>
        <dbReference type="Proteomes" id="UP000186513"/>
    </source>
</evidence>
<dbReference type="AlphaFoldDB" id="A0A1K2HRG6"/>
<organism evidence="2 3">
    <name type="scientific">Chitinimonas taiwanensis DSM 18899</name>
    <dbReference type="NCBI Taxonomy" id="1121279"/>
    <lineage>
        <taxon>Bacteria</taxon>
        <taxon>Pseudomonadati</taxon>
        <taxon>Pseudomonadota</taxon>
        <taxon>Betaproteobacteria</taxon>
        <taxon>Neisseriales</taxon>
        <taxon>Chitinibacteraceae</taxon>
        <taxon>Chitinimonas</taxon>
    </lineage>
</organism>
<name>A0A1K2HRG6_9NEIS</name>
<protein>
    <submittedName>
        <fullName evidence="2">Uncharacterized protein</fullName>
    </submittedName>
</protein>
<proteinExistence type="predicted"/>
<dbReference type="STRING" id="1121279.SAMN02745887_03489"/>
<evidence type="ECO:0000256" key="1">
    <source>
        <dbReference type="SAM" id="SignalP"/>
    </source>
</evidence>
<reference evidence="2" key="1">
    <citation type="submission" date="2016-11" db="EMBL/GenBank/DDBJ databases">
        <authorList>
            <person name="Jaros S."/>
            <person name="Januszkiewicz K."/>
            <person name="Wedrychowicz H."/>
        </authorList>
    </citation>
    <scope>NUCLEOTIDE SEQUENCE [LARGE SCALE GENOMIC DNA]</scope>
    <source>
        <strain evidence="2">DSM 18899</strain>
    </source>
</reference>
<feature type="chain" id="PRO_5013221918" evidence="1">
    <location>
        <begin position="21"/>
        <end position="202"/>
    </location>
</feature>
<dbReference type="EMBL" id="FPKR01000016">
    <property type="protein sequence ID" value="SFZ79301.1"/>
    <property type="molecule type" value="Genomic_DNA"/>
</dbReference>